<keyword evidence="3" id="KW-1185">Reference proteome</keyword>
<sequence>MALLSMRARKITQSNWKEKSSLIGRQYAGNDKSRFRCFSTAIKWDFLTRECRAPRSKDNQIGLKMVAGLDWSDMAEGRNSGNHGLLMAFSILKSQKKYQMGYYFGLNFEKAYLKQEKDGVEFKITNLIYLQKDLEQLLGREIEPKKVRENNDAPIIEDWVLDDEDDDEPNPKVEKKTVIPTATKKEFVKPKKPVRRSVSCPNQQRKRIGDPLTHGASLVNQQLYYIDARGRRSKSSRHMTGHIAHLSDFKDLDECYVTFGWREHMEEELLVKVYKEFLSLVHLLNKIRIDCYQDEMMYRKSHEIGSLHDNGTLLDQQVNTARLEPFTVIMEGPSHASERHTSGGQEIELGNIPIIIMPYSTPQQGIHKDHPFDNEEPKRVSKALSDPAWVEAMQEELL</sequence>
<name>A0ABQ5HZZ6_9ASTR</name>
<gene>
    <name evidence="2" type="ORF">Tco_1081844</name>
</gene>
<evidence type="ECO:0000313" key="2">
    <source>
        <dbReference type="EMBL" id="GJT92999.1"/>
    </source>
</evidence>
<dbReference type="Proteomes" id="UP001151760">
    <property type="component" value="Unassembled WGS sequence"/>
</dbReference>
<dbReference type="EMBL" id="BQNB010020162">
    <property type="protein sequence ID" value="GJT92999.1"/>
    <property type="molecule type" value="Genomic_DNA"/>
</dbReference>
<reference evidence="2" key="2">
    <citation type="submission" date="2022-01" db="EMBL/GenBank/DDBJ databases">
        <authorList>
            <person name="Yamashiro T."/>
            <person name="Shiraishi A."/>
            <person name="Satake H."/>
            <person name="Nakayama K."/>
        </authorList>
    </citation>
    <scope>NUCLEOTIDE SEQUENCE</scope>
</reference>
<protein>
    <submittedName>
        <fullName evidence="2">Uncharacterized protein</fullName>
    </submittedName>
</protein>
<feature type="compositionally biased region" description="Basic and acidic residues" evidence="1">
    <location>
        <begin position="366"/>
        <end position="379"/>
    </location>
</feature>
<accession>A0ABQ5HZZ6</accession>
<evidence type="ECO:0000313" key="3">
    <source>
        <dbReference type="Proteomes" id="UP001151760"/>
    </source>
</evidence>
<evidence type="ECO:0000256" key="1">
    <source>
        <dbReference type="SAM" id="MobiDB-lite"/>
    </source>
</evidence>
<reference evidence="2" key="1">
    <citation type="journal article" date="2022" name="Int. J. Mol. Sci.">
        <title>Draft Genome of Tanacetum Coccineum: Genomic Comparison of Closely Related Tanacetum-Family Plants.</title>
        <authorList>
            <person name="Yamashiro T."/>
            <person name="Shiraishi A."/>
            <person name="Nakayama K."/>
            <person name="Satake H."/>
        </authorList>
    </citation>
    <scope>NUCLEOTIDE SEQUENCE</scope>
</reference>
<comment type="caution">
    <text evidence="2">The sequence shown here is derived from an EMBL/GenBank/DDBJ whole genome shotgun (WGS) entry which is preliminary data.</text>
</comment>
<organism evidence="2 3">
    <name type="scientific">Tanacetum coccineum</name>
    <dbReference type="NCBI Taxonomy" id="301880"/>
    <lineage>
        <taxon>Eukaryota</taxon>
        <taxon>Viridiplantae</taxon>
        <taxon>Streptophyta</taxon>
        <taxon>Embryophyta</taxon>
        <taxon>Tracheophyta</taxon>
        <taxon>Spermatophyta</taxon>
        <taxon>Magnoliopsida</taxon>
        <taxon>eudicotyledons</taxon>
        <taxon>Gunneridae</taxon>
        <taxon>Pentapetalae</taxon>
        <taxon>asterids</taxon>
        <taxon>campanulids</taxon>
        <taxon>Asterales</taxon>
        <taxon>Asteraceae</taxon>
        <taxon>Asteroideae</taxon>
        <taxon>Anthemideae</taxon>
        <taxon>Anthemidinae</taxon>
        <taxon>Tanacetum</taxon>
    </lineage>
</organism>
<feature type="region of interest" description="Disordered" evidence="1">
    <location>
        <begin position="365"/>
        <end position="385"/>
    </location>
</feature>
<proteinExistence type="predicted"/>